<organism evidence="19 20">
    <name type="scientific">Nostocoides jenkinsii Ben 74</name>
    <dbReference type="NCBI Taxonomy" id="1193518"/>
    <lineage>
        <taxon>Bacteria</taxon>
        <taxon>Bacillati</taxon>
        <taxon>Actinomycetota</taxon>
        <taxon>Actinomycetes</taxon>
        <taxon>Micrococcales</taxon>
        <taxon>Intrasporangiaceae</taxon>
        <taxon>Nostocoides</taxon>
    </lineage>
</organism>
<keyword evidence="6" id="KW-1003">Cell membrane</keyword>
<sequence>MTITGPRAVIPALLVHAYTAVGAILALYMVHWSYQGRVRDVLWLFLVAMVIDGTDGFLARRFEVKTVTPWFDGALLDNIVDFITYAFAPMLLLWANGYLPDGPLGGVVAAIPVLSSCYQFCRSDAKTEDHYFMGFPSYWNILAFYAVVFTLSPTATTILTLLLAIMVFVPVKYIYPSRTAMWWALNMSLATAWLGLYAVITAALPDPSSLLVWLSLAYVAYYVIVSLWMTLRRDTPRPA</sequence>
<evidence type="ECO:0000256" key="13">
    <source>
        <dbReference type="ARBA" id="ARBA00023136"/>
    </source>
</evidence>
<reference evidence="19 20" key="1">
    <citation type="journal article" date="2013" name="ISME J.">
        <title>A metabolic model for members of the genus Tetrasphaera involved in enhanced biological phosphorus removal.</title>
        <authorList>
            <person name="Kristiansen R."/>
            <person name="Nguyen H.T.T."/>
            <person name="Saunders A.M."/>
            <person name="Nielsen J.L."/>
            <person name="Wimmer R."/>
            <person name="Le V.Q."/>
            <person name="McIlroy S.J."/>
            <person name="Petrovski S."/>
            <person name="Seviour R.J."/>
            <person name="Calteau A."/>
            <person name="Nielsen K.L."/>
            <person name="Nielsen P.H."/>
        </authorList>
    </citation>
    <scope>NUCLEOTIDE SEQUENCE [LARGE SCALE GENOMIC DNA]</scope>
    <source>
        <strain evidence="19 20">Ben 74</strain>
    </source>
</reference>
<dbReference type="GO" id="GO:0050520">
    <property type="term" value="F:phosphatidylcholine synthase activity"/>
    <property type="evidence" value="ECO:0007669"/>
    <property type="project" value="UniProtKB-EC"/>
</dbReference>
<dbReference type="InterPro" id="IPR043130">
    <property type="entry name" value="CDP-OH_PTrfase_TM_dom"/>
</dbReference>
<evidence type="ECO:0000256" key="17">
    <source>
        <dbReference type="ARBA" id="ARBA00033321"/>
    </source>
</evidence>
<comment type="cofactor">
    <cofactor evidence="2">
        <name>Mn(2+)</name>
        <dbReference type="ChEBI" id="CHEBI:29035"/>
    </cofactor>
</comment>
<evidence type="ECO:0000256" key="12">
    <source>
        <dbReference type="ARBA" id="ARBA00023098"/>
    </source>
</evidence>
<evidence type="ECO:0000256" key="5">
    <source>
        <dbReference type="ARBA" id="ARBA00015623"/>
    </source>
</evidence>
<feature type="transmembrane region" description="Helical" evidence="18">
    <location>
        <begin position="12"/>
        <end position="30"/>
    </location>
</feature>
<dbReference type="Proteomes" id="UP000035720">
    <property type="component" value="Unassembled WGS sequence"/>
</dbReference>
<keyword evidence="8" id="KW-0997">Cell inner membrane</keyword>
<name>A0A077M9X3_9MICO</name>
<dbReference type="Pfam" id="PF01066">
    <property type="entry name" value="CDP-OH_P_transf"/>
    <property type="match status" value="1"/>
</dbReference>
<dbReference type="InterPro" id="IPR000462">
    <property type="entry name" value="CDP-OH_P_trans"/>
</dbReference>
<evidence type="ECO:0000256" key="4">
    <source>
        <dbReference type="ARBA" id="ARBA00013195"/>
    </source>
</evidence>
<proteinExistence type="predicted"/>
<evidence type="ECO:0000256" key="14">
    <source>
        <dbReference type="ARBA" id="ARBA00023209"/>
    </source>
</evidence>
<keyword evidence="12" id="KW-0443">Lipid metabolism</keyword>
<dbReference type="STRING" id="1193518.BN13_110014"/>
<evidence type="ECO:0000256" key="7">
    <source>
        <dbReference type="ARBA" id="ARBA00022516"/>
    </source>
</evidence>
<dbReference type="Gene3D" id="1.20.120.1760">
    <property type="match status" value="1"/>
</dbReference>
<comment type="caution">
    <text evidence="19">The sequence shown here is derived from an EMBL/GenBank/DDBJ whole genome shotgun (WGS) entry which is preliminary data.</text>
</comment>
<dbReference type="GO" id="GO:0005886">
    <property type="term" value="C:plasma membrane"/>
    <property type="evidence" value="ECO:0007669"/>
    <property type="project" value="UniProtKB-SubCell"/>
</dbReference>
<keyword evidence="9 19" id="KW-0808">Transferase</keyword>
<feature type="transmembrane region" description="Helical" evidence="18">
    <location>
        <begin position="210"/>
        <end position="231"/>
    </location>
</feature>
<dbReference type="EMBL" id="CAJC01000013">
    <property type="protein sequence ID" value="CCI51612.1"/>
    <property type="molecule type" value="Genomic_DNA"/>
</dbReference>
<dbReference type="RefSeq" id="WP_048544354.1">
    <property type="nucleotide sequence ID" value="NZ_HF571038.1"/>
</dbReference>
<keyword evidence="11 18" id="KW-1133">Transmembrane helix</keyword>
<evidence type="ECO:0000256" key="2">
    <source>
        <dbReference type="ARBA" id="ARBA00001936"/>
    </source>
</evidence>
<feature type="transmembrane region" description="Helical" evidence="18">
    <location>
        <begin position="181"/>
        <end position="204"/>
    </location>
</feature>
<keyword evidence="20" id="KW-1185">Reference proteome</keyword>
<evidence type="ECO:0000313" key="20">
    <source>
        <dbReference type="Proteomes" id="UP000035720"/>
    </source>
</evidence>
<accession>A0A077M9X3</accession>
<evidence type="ECO:0000256" key="10">
    <source>
        <dbReference type="ARBA" id="ARBA00022692"/>
    </source>
</evidence>
<dbReference type="InterPro" id="IPR026027">
    <property type="entry name" value="PcS"/>
</dbReference>
<keyword evidence="15" id="KW-0464">Manganese</keyword>
<evidence type="ECO:0000313" key="19">
    <source>
        <dbReference type="EMBL" id="CCI51612.1"/>
    </source>
</evidence>
<feature type="transmembrane region" description="Helical" evidence="18">
    <location>
        <begin position="42"/>
        <end position="62"/>
    </location>
</feature>
<evidence type="ECO:0000256" key="11">
    <source>
        <dbReference type="ARBA" id="ARBA00022989"/>
    </source>
</evidence>
<keyword evidence="13 18" id="KW-0472">Membrane</keyword>
<evidence type="ECO:0000256" key="9">
    <source>
        <dbReference type="ARBA" id="ARBA00022679"/>
    </source>
</evidence>
<comment type="subcellular location">
    <subcellularLocation>
        <location evidence="3">Cell inner membrane</location>
        <topology evidence="3">Multi-pass membrane protein</topology>
    </subcellularLocation>
</comment>
<dbReference type="AlphaFoldDB" id="A0A077M9X3"/>
<dbReference type="PIRSF" id="PIRSF000851">
    <property type="entry name" value="PcS"/>
    <property type="match status" value="1"/>
</dbReference>
<feature type="transmembrane region" description="Helical" evidence="18">
    <location>
        <begin position="142"/>
        <end position="169"/>
    </location>
</feature>
<evidence type="ECO:0000256" key="18">
    <source>
        <dbReference type="SAM" id="Phobius"/>
    </source>
</evidence>
<protein>
    <recommendedName>
        <fullName evidence="5">Phosphatidylcholine synthase</fullName>
        <ecNumber evidence="4">2.7.8.24</ecNumber>
    </recommendedName>
    <alternativeName>
        <fullName evidence="17">CDP-diglyceride-choline O-phosphatidyltransferase</fullName>
    </alternativeName>
</protein>
<evidence type="ECO:0000256" key="1">
    <source>
        <dbReference type="ARBA" id="ARBA00000958"/>
    </source>
</evidence>
<evidence type="ECO:0000256" key="6">
    <source>
        <dbReference type="ARBA" id="ARBA00022475"/>
    </source>
</evidence>
<feature type="transmembrane region" description="Helical" evidence="18">
    <location>
        <begin position="74"/>
        <end position="95"/>
    </location>
</feature>
<comment type="catalytic activity">
    <reaction evidence="1">
        <text>a CDP-1,2-diacyl-sn-glycerol + choline = a 1,2-diacyl-sn-glycero-3-phosphocholine + CMP + H(+)</text>
        <dbReference type="Rhea" id="RHEA:14597"/>
        <dbReference type="ChEBI" id="CHEBI:15354"/>
        <dbReference type="ChEBI" id="CHEBI:15378"/>
        <dbReference type="ChEBI" id="CHEBI:57643"/>
        <dbReference type="ChEBI" id="CHEBI:58332"/>
        <dbReference type="ChEBI" id="CHEBI:60377"/>
        <dbReference type="EC" id="2.7.8.24"/>
    </reaction>
</comment>
<evidence type="ECO:0000256" key="15">
    <source>
        <dbReference type="ARBA" id="ARBA00023211"/>
    </source>
</evidence>
<evidence type="ECO:0000256" key="8">
    <source>
        <dbReference type="ARBA" id="ARBA00022519"/>
    </source>
</evidence>
<keyword evidence="7" id="KW-0444">Lipid biosynthesis</keyword>
<keyword evidence="16" id="KW-1208">Phospholipid metabolism</keyword>
<keyword evidence="14" id="KW-0594">Phospholipid biosynthesis</keyword>
<gene>
    <name evidence="19" type="ORF">BN13_110014</name>
</gene>
<keyword evidence="10 18" id="KW-0812">Transmembrane</keyword>
<evidence type="ECO:0000256" key="3">
    <source>
        <dbReference type="ARBA" id="ARBA00004429"/>
    </source>
</evidence>
<dbReference type="EC" id="2.7.8.24" evidence="4"/>
<dbReference type="GO" id="GO:0008654">
    <property type="term" value="P:phospholipid biosynthetic process"/>
    <property type="evidence" value="ECO:0007669"/>
    <property type="project" value="UniProtKB-KW"/>
</dbReference>
<evidence type="ECO:0000256" key="16">
    <source>
        <dbReference type="ARBA" id="ARBA00023264"/>
    </source>
</evidence>